<proteinExistence type="predicted"/>
<dbReference type="Pfam" id="PF16145">
    <property type="entry name" value="DUF4853"/>
    <property type="match status" value="1"/>
</dbReference>
<reference evidence="3 4" key="1">
    <citation type="submission" date="2015-10" db="EMBL/GenBank/DDBJ databases">
        <title>Draft Genome of Actinomyces odontolyticus subsp. actinosynbacter strain XH001.</title>
        <authorList>
            <person name="Mclean J.S."/>
            <person name="He X."/>
        </authorList>
    </citation>
    <scope>NUCLEOTIDE SEQUENCE [LARGE SCALE GENOMIC DNA]</scope>
    <source>
        <strain evidence="3 4">XH001</strain>
    </source>
</reference>
<name>A0A0V8RZV1_9ACTO</name>
<evidence type="ECO:0000313" key="3">
    <source>
        <dbReference type="EMBL" id="KSW13572.1"/>
    </source>
</evidence>
<keyword evidence="2" id="KW-0732">Signal</keyword>
<organism evidence="3 4">
    <name type="scientific">Schaalia odontolytica</name>
    <dbReference type="NCBI Taxonomy" id="1660"/>
    <lineage>
        <taxon>Bacteria</taxon>
        <taxon>Bacillati</taxon>
        <taxon>Actinomycetota</taxon>
        <taxon>Actinomycetes</taxon>
        <taxon>Actinomycetales</taxon>
        <taxon>Actinomycetaceae</taxon>
        <taxon>Schaalia</taxon>
    </lineage>
</organism>
<evidence type="ECO:0000313" key="4">
    <source>
        <dbReference type="Proteomes" id="UP000054686"/>
    </source>
</evidence>
<evidence type="ECO:0000256" key="1">
    <source>
        <dbReference type="SAM" id="MobiDB-lite"/>
    </source>
</evidence>
<dbReference type="AlphaFoldDB" id="A0A0V8RZV1"/>
<dbReference type="Proteomes" id="UP000054686">
    <property type="component" value="Unassembled WGS sequence"/>
</dbReference>
<gene>
    <name evidence="3" type="ORF">APY09_04335</name>
</gene>
<protein>
    <recommendedName>
        <fullName evidence="5">DUF4853 domain-containing protein</fullName>
    </recommendedName>
</protein>
<accession>A0A0V8RZV1</accession>
<comment type="caution">
    <text evidence="3">The sequence shown here is derived from an EMBL/GenBank/DDBJ whole genome shotgun (WGS) entry which is preliminary data.</text>
</comment>
<dbReference type="EMBL" id="LLVT01000001">
    <property type="protein sequence ID" value="KSW13572.1"/>
    <property type="molecule type" value="Genomic_DNA"/>
</dbReference>
<feature type="chain" id="PRO_5006895290" description="DUF4853 domain-containing protein" evidence="2">
    <location>
        <begin position="30"/>
        <end position="201"/>
    </location>
</feature>
<evidence type="ECO:0000256" key="2">
    <source>
        <dbReference type="SAM" id="SignalP"/>
    </source>
</evidence>
<feature type="region of interest" description="Disordered" evidence="1">
    <location>
        <begin position="162"/>
        <end position="201"/>
    </location>
</feature>
<dbReference type="InterPro" id="IPR032326">
    <property type="entry name" value="DUF4853"/>
</dbReference>
<sequence>MTQQAPAHRRARPLTFLACALLALCTASCAPFFGGSMSPLSPQVKSVEAFQRDLEPTIIAARNELVTAENFMAYKNNYSIARYMEDGKTLYSFHSRMFFFTELDTDLIRDTYSARLLPLGFELSEDRWTSNGVEIVDYLWINEEYQAVVSATTRLGEQTSTYYYTQGTPSDGSNGDPKQLIDQPGRIPDWFDPNLPPSGQG</sequence>
<dbReference type="Gene3D" id="3.30.2030.30">
    <property type="match status" value="1"/>
</dbReference>
<evidence type="ECO:0008006" key="5">
    <source>
        <dbReference type="Google" id="ProtNLM"/>
    </source>
</evidence>
<feature type="signal peptide" evidence="2">
    <location>
        <begin position="1"/>
        <end position="29"/>
    </location>
</feature>
<feature type="compositionally biased region" description="Polar residues" evidence="1">
    <location>
        <begin position="162"/>
        <end position="173"/>
    </location>
</feature>